<dbReference type="STRING" id="686832.A0A0C2Z389"/>
<proteinExistence type="predicted"/>
<dbReference type="Proteomes" id="UP000053424">
    <property type="component" value="Unassembled WGS sequence"/>
</dbReference>
<reference evidence="2 3" key="1">
    <citation type="submission" date="2014-04" db="EMBL/GenBank/DDBJ databases">
        <authorList>
            <consortium name="DOE Joint Genome Institute"/>
            <person name="Kuo A."/>
            <person name="Gay G."/>
            <person name="Dore J."/>
            <person name="Kohler A."/>
            <person name="Nagy L.G."/>
            <person name="Floudas D."/>
            <person name="Copeland A."/>
            <person name="Barry K.W."/>
            <person name="Cichocki N."/>
            <person name="Veneault-Fourrey C."/>
            <person name="LaButti K."/>
            <person name="Lindquist E.A."/>
            <person name="Lipzen A."/>
            <person name="Lundell T."/>
            <person name="Morin E."/>
            <person name="Murat C."/>
            <person name="Sun H."/>
            <person name="Tunlid A."/>
            <person name="Henrissat B."/>
            <person name="Grigoriev I.V."/>
            <person name="Hibbett D.S."/>
            <person name="Martin F."/>
            <person name="Nordberg H.P."/>
            <person name="Cantor M.N."/>
            <person name="Hua S.X."/>
        </authorList>
    </citation>
    <scope>NUCLEOTIDE SEQUENCE [LARGE SCALE GENOMIC DNA]</scope>
    <source>
        <strain evidence="3">h7</strain>
    </source>
</reference>
<evidence type="ECO:0000313" key="3">
    <source>
        <dbReference type="Proteomes" id="UP000053424"/>
    </source>
</evidence>
<dbReference type="HOGENOM" id="CLU_723758_0_0_1"/>
<accession>A0A0C2Z389</accession>
<reference evidence="3" key="2">
    <citation type="submission" date="2015-01" db="EMBL/GenBank/DDBJ databases">
        <title>Evolutionary Origins and Diversification of the Mycorrhizal Mutualists.</title>
        <authorList>
            <consortium name="DOE Joint Genome Institute"/>
            <consortium name="Mycorrhizal Genomics Consortium"/>
            <person name="Kohler A."/>
            <person name="Kuo A."/>
            <person name="Nagy L.G."/>
            <person name="Floudas D."/>
            <person name="Copeland A."/>
            <person name="Barry K.W."/>
            <person name="Cichocki N."/>
            <person name="Veneault-Fourrey C."/>
            <person name="LaButti K."/>
            <person name="Lindquist E.A."/>
            <person name="Lipzen A."/>
            <person name="Lundell T."/>
            <person name="Morin E."/>
            <person name="Murat C."/>
            <person name="Riley R."/>
            <person name="Ohm R."/>
            <person name="Sun H."/>
            <person name="Tunlid A."/>
            <person name="Henrissat B."/>
            <person name="Grigoriev I.V."/>
            <person name="Hibbett D.S."/>
            <person name="Martin F."/>
        </authorList>
    </citation>
    <scope>NUCLEOTIDE SEQUENCE [LARGE SCALE GENOMIC DNA]</scope>
    <source>
        <strain evidence="3">h7</strain>
    </source>
</reference>
<evidence type="ECO:0000256" key="1">
    <source>
        <dbReference type="SAM" id="MobiDB-lite"/>
    </source>
</evidence>
<dbReference type="AlphaFoldDB" id="A0A0C2Z389"/>
<evidence type="ECO:0000313" key="2">
    <source>
        <dbReference type="EMBL" id="KIM47722.1"/>
    </source>
</evidence>
<dbReference type="OrthoDB" id="9450131at2759"/>
<feature type="region of interest" description="Disordered" evidence="1">
    <location>
        <begin position="180"/>
        <end position="202"/>
    </location>
</feature>
<gene>
    <name evidence="2" type="ORF">M413DRAFT_208077</name>
</gene>
<name>A0A0C2Z389_HEBCY</name>
<dbReference type="EMBL" id="KN831769">
    <property type="protein sequence ID" value="KIM47722.1"/>
    <property type="molecule type" value="Genomic_DNA"/>
</dbReference>
<organism evidence="2 3">
    <name type="scientific">Hebeloma cylindrosporum</name>
    <dbReference type="NCBI Taxonomy" id="76867"/>
    <lineage>
        <taxon>Eukaryota</taxon>
        <taxon>Fungi</taxon>
        <taxon>Dikarya</taxon>
        <taxon>Basidiomycota</taxon>
        <taxon>Agaricomycotina</taxon>
        <taxon>Agaricomycetes</taxon>
        <taxon>Agaricomycetidae</taxon>
        <taxon>Agaricales</taxon>
        <taxon>Agaricineae</taxon>
        <taxon>Hymenogastraceae</taxon>
        <taxon>Hebeloma</taxon>
    </lineage>
</organism>
<keyword evidence="3" id="KW-1185">Reference proteome</keyword>
<protein>
    <submittedName>
        <fullName evidence="2">Uncharacterized protein</fullName>
    </submittedName>
</protein>
<sequence>MALWPPSRSSSSSSHDHLSVRSFLTSSENTAFSDHKYGRYIDDSTFKSLPAIPSDDYDPYLFHQPQPQVQIHPLTSASQLATALGPDNTRYSTEIATIPCAGVRIPHGSLSGLIAWRLVVTLPPPVKAKRCWWNESSATEKRQRRNSSNILHSYSYSDPPQSTWTSNSAVSLPLTSVPLQMQLDNPPRPLPRTSRVESTPMRPPHITDVTLVCNFILDTSLPYSIISRDTLMELGYPSHKFPPSNPHSNQWEDHPDAIVTLSIQSIPTRLRIARPGEASRLGVQFLQDASVSIFFPRDGEGVGPVLYSESASLLKDAPRPITSFAAGARAPKPSLPNLVRALFGLA</sequence>